<dbReference type="AlphaFoldDB" id="A0A9X3AIQ6"/>
<reference evidence="1" key="1">
    <citation type="journal article" date="2022" name="Front. Microbiol.">
        <title>Genome-based taxonomic rearrangement of Oceanobacter-related bacteria including the description of Thalassolituus hydrocarbonoclasticus sp. nov. and Thalassolituus pacificus sp. nov. and emended description of the genus Thalassolituus.</title>
        <authorList>
            <person name="Dong C."/>
            <person name="Wei L."/>
            <person name="Wang J."/>
            <person name="Lai Q."/>
            <person name="Huang Z."/>
            <person name="Shao Z."/>
        </authorList>
    </citation>
    <scope>NUCLEOTIDE SEQUENCE</scope>
    <source>
        <strain evidence="1">59MF3M-4</strain>
    </source>
</reference>
<proteinExistence type="predicted"/>
<keyword evidence="2" id="KW-1185">Reference proteome</keyword>
<dbReference type="RefSeq" id="WP_260977329.1">
    <property type="nucleotide sequence ID" value="NZ_JAOANI010000028.1"/>
</dbReference>
<accession>A0A9X3AIQ6</accession>
<dbReference type="Pfam" id="PF20390">
    <property type="entry name" value="DUF6685"/>
    <property type="match status" value="1"/>
</dbReference>
<sequence length="291" mass="34006">MDNSGKPTPPALDIESFFNNLIQRLFPVWYATQAAKELSLAPLGTINPNSFLSHRWLSLQAVVQSLRESLQPAGKDWQPLIDLMEKLLIEKEYKRPLSITAIEGVEFSHQEQDWPNLYSYAENNCADIVPESADDFDQALHTVFPDAAKPHRVVYREWDGRYYWVNKEEPRLFAATLLYAQQKQRDASIQALISVESLNNKVLDRLRNDYWLLLMQRDSAYVMHDLLSRADLPVALAEFEWRRSDLVFLVARKDSRKVNRVLLNLMNNRSTQQITEFGRFLTRQHFPFRNH</sequence>
<gene>
    <name evidence="1" type="ORF">NYR02_15855</name>
</gene>
<dbReference type="InterPro" id="IPR046507">
    <property type="entry name" value="DUF6685"/>
</dbReference>
<name>A0A9X3AIQ6_9GAMM</name>
<reference evidence="1" key="2">
    <citation type="submission" date="2022-08" db="EMBL/GenBank/DDBJ databases">
        <authorList>
            <person name="Dong C."/>
        </authorList>
    </citation>
    <scope>NUCLEOTIDE SEQUENCE</scope>
    <source>
        <strain evidence="1">59MF3M-4</strain>
    </source>
</reference>
<dbReference type="EMBL" id="JAOANI010000028">
    <property type="protein sequence ID" value="MCT7360497.1"/>
    <property type="molecule type" value="Genomic_DNA"/>
</dbReference>
<evidence type="ECO:0000313" key="2">
    <source>
        <dbReference type="Proteomes" id="UP001147830"/>
    </source>
</evidence>
<organism evidence="1 2">
    <name type="scientific">Thalassolituus pacificus</name>
    <dbReference type="NCBI Taxonomy" id="2975440"/>
    <lineage>
        <taxon>Bacteria</taxon>
        <taxon>Pseudomonadati</taxon>
        <taxon>Pseudomonadota</taxon>
        <taxon>Gammaproteobacteria</taxon>
        <taxon>Oceanospirillales</taxon>
        <taxon>Oceanospirillaceae</taxon>
        <taxon>Thalassolituus</taxon>
    </lineage>
</organism>
<comment type="caution">
    <text evidence="1">The sequence shown here is derived from an EMBL/GenBank/DDBJ whole genome shotgun (WGS) entry which is preliminary data.</text>
</comment>
<dbReference type="Proteomes" id="UP001147830">
    <property type="component" value="Unassembled WGS sequence"/>
</dbReference>
<protein>
    <submittedName>
        <fullName evidence="1">Uncharacterized protein</fullName>
    </submittedName>
</protein>
<evidence type="ECO:0000313" key="1">
    <source>
        <dbReference type="EMBL" id="MCT7360497.1"/>
    </source>
</evidence>